<evidence type="ECO:0000256" key="4">
    <source>
        <dbReference type="ARBA" id="ARBA00016377"/>
    </source>
</evidence>
<sequence>MQDKKLIWQEKSRKKGGEYRIFTVDAVERVHEDGASNTFFAIESQPWITVIPLIKEDGVEKFVMVRQFRHGSATITTEFPAGIVDIGENPVEAAQRELNEEVAYRSHKVTFLGANNPNPALFTNHMHIFLAEDLTLLPNQELDPDERIEIVKIPVTTVLETMGYGEMDHALMVMALFWYQRHLMKNS</sequence>
<accession>A0A968GJG9</accession>
<comment type="catalytic activity">
    <reaction evidence="1">
        <text>GDP-alpha-D-mannose + H2O = alpha-D-mannose 1-phosphate + GMP + 2 H(+)</text>
        <dbReference type="Rhea" id="RHEA:27978"/>
        <dbReference type="ChEBI" id="CHEBI:15377"/>
        <dbReference type="ChEBI" id="CHEBI:15378"/>
        <dbReference type="ChEBI" id="CHEBI:57527"/>
        <dbReference type="ChEBI" id="CHEBI:58115"/>
        <dbReference type="ChEBI" id="CHEBI:58409"/>
    </reaction>
</comment>
<dbReference type="InterPro" id="IPR015797">
    <property type="entry name" value="NUDIX_hydrolase-like_dom_sf"/>
</dbReference>
<keyword evidence="10" id="KW-1185">Reference proteome</keyword>
<dbReference type="InterPro" id="IPR000086">
    <property type="entry name" value="NUDIX_hydrolase_dom"/>
</dbReference>
<evidence type="ECO:0000259" key="8">
    <source>
        <dbReference type="PROSITE" id="PS51462"/>
    </source>
</evidence>
<comment type="cofactor">
    <cofactor evidence="2">
        <name>Mg(2+)</name>
        <dbReference type="ChEBI" id="CHEBI:18420"/>
    </cofactor>
</comment>
<dbReference type="GO" id="GO:0016787">
    <property type="term" value="F:hydrolase activity"/>
    <property type="evidence" value="ECO:0007669"/>
    <property type="project" value="UniProtKB-KW"/>
</dbReference>
<dbReference type="Proteomes" id="UP000778951">
    <property type="component" value="Unassembled WGS sequence"/>
</dbReference>
<comment type="similarity">
    <text evidence="3">Belongs to the Nudix hydrolase family. NudK subfamily.</text>
</comment>
<gene>
    <name evidence="9" type="ORF">HCT48_06250</name>
</gene>
<dbReference type="PANTHER" id="PTHR11839">
    <property type="entry name" value="UDP/ADP-SUGAR PYROPHOSPHATASE"/>
    <property type="match status" value="1"/>
</dbReference>
<evidence type="ECO:0000313" key="9">
    <source>
        <dbReference type="EMBL" id="NIZ69810.1"/>
    </source>
</evidence>
<evidence type="ECO:0000256" key="5">
    <source>
        <dbReference type="ARBA" id="ARBA00022801"/>
    </source>
</evidence>
<dbReference type="AlphaFoldDB" id="A0A968GJG9"/>
<protein>
    <recommendedName>
        <fullName evidence="4">GDP-mannose pyrophosphatase</fullName>
    </recommendedName>
    <alternativeName>
        <fullName evidence="6">GDP-mannose hydrolase</fullName>
    </alternativeName>
    <alternativeName>
        <fullName evidence="7">GDPMK</fullName>
    </alternativeName>
</protein>
<name>A0A968GJG9_9SPIO</name>
<evidence type="ECO:0000313" key="10">
    <source>
        <dbReference type="Proteomes" id="UP000778951"/>
    </source>
</evidence>
<feature type="domain" description="Nudix hydrolase" evidence="8">
    <location>
        <begin position="43"/>
        <end position="180"/>
    </location>
</feature>
<keyword evidence="5 9" id="KW-0378">Hydrolase</keyword>
<dbReference type="EMBL" id="JAATLM010000001">
    <property type="protein sequence ID" value="NIZ69810.1"/>
    <property type="molecule type" value="Genomic_DNA"/>
</dbReference>
<dbReference type="GO" id="GO:0005829">
    <property type="term" value="C:cytosol"/>
    <property type="evidence" value="ECO:0007669"/>
    <property type="project" value="TreeGrafter"/>
</dbReference>
<reference evidence="9" key="1">
    <citation type="submission" date="2020-03" db="EMBL/GenBank/DDBJ databases">
        <title>Spirochaetal bacteria isolated from arthropods constitute a novel genus Entomospira genus novum within the order Spirochaetales.</title>
        <authorList>
            <person name="Grana-Miraglia L."/>
            <person name="Sikutova S."/>
            <person name="Fingerle V."/>
            <person name="Sing A."/>
            <person name="Castillo-Ramirez S."/>
            <person name="Margos G."/>
            <person name="Rudolf I."/>
        </authorList>
    </citation>
    <scope>NUCLEOTIDE SEQUENCE</scope>
    <source>
        <strain evidence="9">BR149</strain>
    </source>
</reference>
<dbReference type="Gene3D" id="3.90.79.10">
    <property type="entry name" value="Nucleoside Triphosphate Pyrophosphohydrolase"/>
    <property type="match status" value="1"/>
</dbReference>
<dbReference type="PROSITE" id="PS51462">
    <property type="entry name" value="NUDIX"/>
    <property type="match status" value="1"/>
</dbReference>
<comment type="caution">
    <text evidence="9">The sequence shown here is derived from an EMBL/GenBank/DDBJ whole genome shotgun (WGS) entry which is preliminary data.</text>
</comment>
<organism evidence="9 10">
    <name type="scientific">Entomospira culicis</name>
    <dbReference type="NCBI Taxonomy" id="2719989"/>
    <lineage>
        <taxon>Bacteria</taxon>
        <taxon>Pseudomonadati</taxon>
        <taxon>Spirochaetota</taxon>
        <taxon>Spirochaetia</taxon>
        <taxon>Spirochaetales</taxon>
        <taxon>Spirochaetaceae</taxon>
        <taxon>Entomospira</taxon>
    </lineage>
</organism>
<evidence type="ECO:0000256" key="1">
    <source>
        <dbReference type="ARBA" id="ARBA00000847"/>
    </source>
</evidence>
<evidence type="ECO:0000256" key="6">
    <source>
        <dbReference type="ARBA" id="ARBA00032162"/>
    </source>
</evidence>
<dbReference type="GO" id="GO:0006753">
    <property type="term" value="P:nucleoside phosphate metabolic process"/>
    <property type="evidence" value="ECO:0007669"/>
    <property type="project" value="TreeGrafter"/>
</dbReference>
<dbReference type="RefSeq" id="WP_167695889.1">
    <property type="nucleotide sequence ID" value="NZ_CP118181.1"/>
</dbReference>
<evidence type="ECO:0000256" key="2">
    <source>
        <dbReference type="ARBA" id="ARBA00001946"/>
    </source>
</evidence>
<proteinExistence type="inferred from homology"/>
<dbReference type="PANTHER" id="PTHR11839:SF18">
    <property type="entry name" value="NUDIX HYDROLASE DOMAIN-CONTAINING PROTEIN"/>
    <property type="match status" value="1"/>
</dbReference>
<evidence type="ECO:0000256" key="7">
    <source>
        <dbReference type="ARBA" id="ARBA00032272"/>
    </source>
</evidence>
<evidence type="ECO:0000256" key="3">
    <source>
        <dbReference type="ARBA" id="ARBA00007275"/>
    </source>
</evidence>
<dbReference type="CDD" id="cd03424">
    <property type="entry name" value="NUDIX_ADPRase_Nudt5_UGPPase_Nudt14"/>
    <property type="match status" value="1"/>
</dbReference>
<dbReference type="SUPFAM" id="SSF55811">
    <property type="entry name" value="Nudix"/>
    <property type="match status" value="1"/>
</dbReference>
<dbReference type="Pfam" id="PF00293">
    <property type="entry name" value="NUDIX"/>
    <property type="match status" value="1"/>
</dbReference>
<dbReference type="GO" id="GO:0019693">
    <property type="term" value="P:ribose phosphate metabolic process"/>
    <property type="evidence" value="ECO:0007669"/>
    <property type="project" value="TreeGrafter"/>
</dbReference>